<dbReference type="AlphaFoldDB" id="A0AAD2K8P6"/>
<accession>A0AAD2K8P6</accession>
<reference evidence="2" key="1">
    <citation type="submission" date="2023-11" db="EMBL/GenBank/DDBJ databases">
        <authorList>
            <person name="De Vega J J."/>
            <person name="De Vega J J."/>
        </authorList>
    </citation>
    <scope>NUCLEOTIDE SEQUENCE</scope>
</reference>
<dbReference type="Proteomes" id="UP001295794">
    <property type="component" value="Unassembled WGS sequence"/>
</dbReference>
<proteinExistence type="predicted"/>
<dbReference type="EMBL" id="CAVNYO010000455">
    <property type="protein sequence ID" value="CAK5282444.1"/>
    <property type="molecule type" value="Genomic_DNA"/>
</dbReference>
<feature type="compositionally biased region" description="Polar residues" evidence="1">
    <location>
        <begin position="30"/>
        <end position="42"/>
    </location>
</feature>
<comment type="caution">
    <text evidence="2">The sequence shown here is derived from an EMBL/GenBank/DDBJ whole genome shotgun (WGS) entry which is preliminary data.</text>
</comment>
<organism evidence="2 3">
    <name type="scientific">Mycena citricolor</name>
    <dbReference type="NCBI Taxonomy" id="2018698"/>
    <lineage>
        <taxon>Eukaryota</taxon>
        <taxon>Fungi</taxon>
        <taxon>Dikarya</taxon>
        <taxon>Basidiomycota</taxon>
        <taxon>Agaricomycotina</taxon>
        <taxon>Agaricomycetes</taxon>
        <taxon>Agaricomycetidae</taxon>
        <taxon>Agaricales</taxon>
        <taxon>Marasmiineae</taxon>
        <taxon>Mycenaceae</taxon>
        <taxon>Mycena</taxon>
    </lineage>
</organism>
<evidence type="ECO:0000256" key="1">
    <source>
        <dbReference type="SAM" id="MobiDB-lite"/>
    </source>
</evidence>
<evidence type="ECO:0000313" key="2">
    <source>
        <dbReference type="EMBL" id="CAK5282444.1"/>
    </source>
</evidence>
<evidence type="ECO:0000313" key="3">
    <source>
        <dbReference type="Proteomes" id="UP001295794"/>
    </source>
</evidence>
<name>A0AAD2K8P6_9AGAR</name>
<feature type="region of interest" description="Disordered" evidence="1">
    <location>
        <begin position="141"/>
        <end position="173"/>
    </location>
</feature>
<keyword evidence="3" id="KW-1185">Reference proteome</keyword>
<feature type="region of interest" description="Disordered" evidence="1">
    <location>
        <begin position="1"/>
        <end position="59"/>
    </location>
</feature>
<protein>
    <submittedName>
        <fullName evidence="2">Uncharacterized protein</fullName>
    </submittedName>
</protein>
<gene>
    <name evidence="2" type="ORF">MYCIT1_LOCUS34202</name>
</gene>
<sequence length="173" mass="19120">MDSSSRFPGRRSLDTSSSRCTQPPALRSSPLVSRSTYQRQLTPGSSSRPRRPCSVLARDGSRRSRLTRCTSHAPPQIHIHRLACLKLSTSVLCSGAYLSSSRIGPLHANLSVDWFLLCSLDWEHHHLTHYPWRPQSMSAASLTQRSPASAAAVRQSMPPTVRPSRPLASLRPS</sequence>